<dbReference type="AlphaFoldDB" id="A0A0E9UV90"/>
<evidence type="ECO:0000313" key="1">
    <source>
        <dbReference type="EMBL" id="JAH69686.1"/>
    </source>
</evidence>
<reference evidence="1" key="2">
    <citation type="journal article" date="2015" name="Fish Shellfish Immunol.">
        <title>Early steps in the European eel (Anguilla anguilla)-Vibrio vulnificus interaction in the gills: Role of the RtxA13 toxin.</title>
        <authorList>
            <person name="Callol A."/>
            <person name="Pajuelo D."/>
            <person name="Ebbesson L."/>
            <person name="Teles M."/>
            <person name="MacKenzie S."/>
            <person name="Amaro C."/>
        </authorList>
    </citation>
    <scope>NUCLEOTIDE SEQUENCE</scope>
</reference>
<dbReference type="EMBL" id="GBXM01038891">
    <property type="protein sequence ID" value="JAH69686.1"/>
    <property type="molecule type" value="Transcribed_RNA"/>
</dbReference>
<reference evidence="1" key="1">
    <citation type="submission" date="2014-11" db="EMBL/GenBank/DDBJ databases">
        <authorList>
            <person name="Amaro Gonzalez C."/>
        </authorList>
    </citation>
    <scope>NUCLEOTIDE SEQUENCE</scope>
</reference>
<sequence length="27" mass="2946">MASMGIMQFFKSITHLSREGTPGNAPH</sequence>
<protein>
    <submittedName>
        <fullName evidence="1">Uncharacterized protein</fullName>
    </submittedName>
</protein>
<proteinExistence type="predicted"/>
<accession>A0A0E9UV90</accession>
<name>A0A0E9UV90_ANGAN</name>
<organism evidence="1">
    <name type="scientific">Anguilla anguilla</name>
    <name type="common">European freshwater eel</name>
    <name type="synonym">Muraena anguilla</name>
    <dbReference type="NCBI Taxonomy" id="7936"/>
    <lineage>
        <taxon>Eukaryota</taxon>
        <taxon>Metazoa</taxon>
        <taxon>Chordata</taxon>
        <taxon>Craniata</taxon>
        <taxon>Vertebrata</taxon>
        <taxon>Euteleostomi</taxon>
        <taxon>Actinopterygii</taxon>
        <taxon>Neopterygii</taxon>
        <taxon>Teleostei</taxon>
        <taxon>Anguilliformes</taxon>
        <taxon>Anguillidae</taxon>
        <taxon>Anguilla</taxon>
    </lineage>
</organism>